<dbReference type="InterPro" id="IPR013810">
    <property type="entry name" value="Ribosomal_uS5_N"/>
</dbReference>
<dbReference type="PANTHER" id="PTHR13718">
    <property type="entry name" value="RIBOSOMAL S SUBUNIT"/>
    <property type="match status" value="1"/>
</dbReference>
<evidence type="ECO:0000256" key="1">
    <source>
        <dbReference type="ARBA" id="ARBA00008945"/>
    </source>
</evidence>
<evidence type="ECO:0000313" key="9">
    <source>
        <dbReference type="EMBL" id="DAD29173.1"/>
    </source>
</evidence>
<keyword evidence="2 6" id="KW-0689">Ribosomal protein</keyword>
<dbReference type="PANTHER" id="PTHR13718:SF4">
    <property type="entry name" value="40S RIBOSOMAL PROTEIN S2"/>
    <property type="match status" value="1"/>
</dbReference>
<dbReference type="AlphaFoldDB" id="A0A822YAN8"/>
<dbReference type="SUPFAM" id="SSF54211">
    <property type="entry name" value="Ribosomal protein S5 domain 2-like"/>
    <property type="match status" value="1"/>
</dbReference>
<dbReference type="Proteomes" id="UP000607653">
    <property type="component" value="Unassembled WGS sequence"/>
</dbReference>
<accession>A0A822YAN8</accession>
<evidence type="ECO:0000256" key="7">
    <source>
        <dbReference type="RuleBase" id="RU003823"/>
    </source>
</evidence>
<dbReference type="GO" id="GO:1990904">
    <property type="term" value="C:ribonucleoprotein complex"/>
    <property type="evidence" value="ECO:0007669"/>
    <property type="project" value="UniProtKB-UniRule"/>
</dbReference>
<dbReference type="GO" id="GO:0003729">
    <property type="term" value="F:mRNA binding"/>
    <property type="evidence" value="ECO:0007669"/>
    <property type="project" value="UniProtKB-ARBA"/>
</dbReference>
<dbReference type="Gene3D" id="3.30.160.20">
    <property type="match status" value="1"/>
</dbReference>
<organism evidence="9 10">
    <name type="scientific">Nelumbo nucifera</name>
    <name type="common">Sacred lotus</name>
    <dbReference type="NCBI Taxonomy" id="4432"/>
    <lineage>
        <taxon>Eukaryota</taxon>
        <taxon>Viridiplantae</taxon>
        <taxon>Streptophyta</taxon>
        <taxon>Embryophyta</taxon>
        <taxon>Tracheophyta</taxon>
        <taxon>Spermatophyta</taxon>
        <taxon>Magnoliopsida</taxon>
        <taxon>Proteales</taxon>
        <taxon>Nelumbonaceae</taxon>
        <taxon>Nelumbo</taxon>
    </lineage>
</organism>
<name>A0A822YAN8_NELNU</name>
<dbReference type="GO" id="GO:0003735">
    <property type="term" value="F:structural constituent of ribosome"/>
    <property type="evidence" value="ECO:0007669"/>
    <property type="project" value="UniProtKB-UniRule"/>
</dbReference>
<reference evidence="9 10" key="1">
    <citation type="journal article" date="2020" name="Mol. Biol. Evol.">
        <title>Distinct Expression and Methylation Patterns for Genes with Different Fates following a Single Whole-Genome Duplication in Flowering Plants.</title>
        <authorList>
            <person name="Shi T."/>
            <person name="Rahmani R.S."/>
            <person name="Gugger P.F."/>
            <person name="Wang M."/>
            <person name="Li H."/>
            <person name="Zhang Y."/>
            <person name="Li Z."/>
            <person name="Wang Q."/>
            <person name="Van de Peer Y."/>
            <person name="Marchal K."/>
            <person name="Chen J."/>
        </authorList>
    </citation>
    <scope>NUCLEOTIDE SEQUENCE [LARGE SCALE GENOMIC DNA]</scope>
    <source>
        <tissue evidence="9">Leaf</tissue>
    </source>
</reference>
<proteinExistence type="inferred from homology"/>
<dbReference type="EMBL" id="DUZY01000002">
    <property type="protein sequence ID" value="DAD29173.1"/>
    <property type="molecule type" value="Genomic_DNA"/>
</dbReference>
<evidence type="ECO:0000313" key="10">
    <source>
        <dbReference type="Proteomes" id="UP000607653"/>
    </source>
</evidence>
<dbReference type="InterPro" id="IPR020568">
    <property type="entry name" value="Ribosomal_Su5_D2-typ_SF"/>
</dbReference>
<dbReference type="Pfam" id="PF03719">
    <property type="entry name" value="Ribosomal_S5_C"/>
    <property type="match status" value="1"/>
</dbReference>
<comment type="caution">
    <text evidence="9">The sequence shown here is derived from an EMBL/GenBank/DDBJ whole genome shotgun (WGS) entry which is preliminary data.</text>
</comment>
<dbReference type="Gene3D" id="3.30.230.10">
    <property type="match status" value="1"/>
</dbReference>
<dbReference type="PROSITE" id="PS50881">
    <property type="entry name" value="S5_DSRBD"/>
    <property type="match status" value="1"/>
</dbReference>
<keyword evidence="3 6" id="KW-0687">Ribonucleoprotein</keyword>
<dbReference type="SUPFAM" id="SSF54768">
    <property type="entry name" value="dsRNA-binding domain-like"/>
    <property type="match status" value="1"/>
</dbReference>
<evidence type="ECO:0000256" key="2">
    <source>
        <dbReference type="ARBA" id="ARBA00022980"/>
    </source>
</evidence>
<dbReference type="FunFam" id="3.30.230.10:FF:000004">
    <property type="entry name" value="40S ribosomal protein S2"/>
    <property type="match status" value="1"/>
</dbReference>
<gene>
    <name evidence="9" type="ORF">HUJ06_030641</name>
</gene>
<protein>
    <recommendedName>
        <fullName evidence="4">Small ribosomal subunit protein uS5</fullName>
    </recommendedName>
    <alternativeName>
        <fullName evidence="5">40S ribosomal protein S2</fullName>
    </alternativeName>
</protein>
<dbReference type="Pfam" id="PF00333">
    <property type="entry name" value="Ribosomal_S5"/>
    <property type="match status" value="1"/>
</dbReference>
<keyword evidence="10" id="KW-1185">Reference proteome</keyword>
<sequence>MLVKELNSKAFMVVGDGNGHVGLGMKCNREVAIAIHGAIILARLSVIPVRKSYWGNKIGKPHTMMCKVTGKCSSITMQMVPTPRGVRIIAARVPKKVLRFAGIEDVFASFHESMKTLGNFFKATFECLLKSYEFLTPNF</sequence>
<evidence type="ECO:0000256" key="5">
    <source>
        <dbReference type="ARBA" id="ARBA00035407"/>
    </source>
</evidence>
<dbReference type="GO" id="GO:0006412">
    <property type="term" value="P:translation"/>
    <property type="evidence" value="ECO:0007669"/>
    <property type="project" value="InterPro"/>
</dbReference>
<dbReference type="InterPro" id="IPR014721">
    <property type="entry name" value="Ribsml_uS5_D2-typ_fold_subgr"/>
</dbReference>
<comment type="similarity">
    <text evidence="1 7">Belongs to the universal ribosomal protein uS5 family.</text>
</comment>
<evidence type="ECO:0000256" key="4">
    <source>
        <dbReference type="ARBA" id="ARBA00035255"/>
    </source>
</evidence>
<dbReference type="GO" id="GO:0005840">
    <property type="term" value="C:ribosome"/>
    <property type="evidence" value="ECO:0007669"/>
    <property type="project" value="UniProtKB-KW"/>
</dbReference>
<dbReference type="InterPro" id="IPR000851">
    <property type="entry name" value="Ribosomal_uS5"/>
</dbReference>
<feature type="domain" description="S5 DRBM" evidence="8">
    <location>
        <begin position="1"/>
        <end position="49"/>
    </location>
</feature>
<evidence type="ECO:0000256" key="6">
    <source>
        <dbReference type="PROSITE-ProRule" id="PRU00268"/>
    </source>
</evidence>
<dbReference type="InterPro" id="IPR005324">
    <property type="entry name" value="Ribosomal_uS5_C"/>
</dbReference>
<evidence type="ECO:0000256" key="3">
    <source>
        <dbReference type="ARBA" id="ARBA00023274"/>
    </source>
</evidence>
<evidence type="ECO:0000259" key="8">
    <source>
        <dbReference type="PROSITE" id="PS50881"/>
    </source>
</evidence>